<dbReference type="OrthoDB" id="1274111at2"/>
<feature type="signal peptide" evidence="2">
    <location>
        <begin position="1"/>
        <end position="19"/>
    </location>
</feature>
<reference evidence="4" key="1">
    <citation type="submission" date="2016-11" db="EMBL/GenBank/DDBJ databases">
        <authorList>
            <person name="Varghese N."/>
            <person name="Submissions S."/>
        </authorList>
    </citation>
    <scope>NUCLEOTIDE SEQUENCE [LARGE SCALE GENOMIC DNA]</scope>
    <source>
        <strain evidence="4">DSM 18016</strain>
    </source>
</reference>
<dbReference type="EMBL" id="FRAM01000002">
    <property type="protein sequence ID" value="SHK25004.1"/>
    <property type="molecule type" value="Genomic_DNA"/>
</dbReference>
<dbReference type="RefSeq" id="WP_072997264.1">
    <property type="nucleotide sequence ID" value="NZ_FRAM01000002.1"/>
</dbReference>
<feature type="coiled-coil region" evidence="1">
    <location>
        <begin position="36"/>
        <end position="63"/>
    </location>
</feature>
<organism evidence="3 4">
    <name type="scientific">Epilithonimonas mollis</name>
    <dbReference type="NCBI Taxonomy" id="216903"/>
    <lineage>
        <taxon>Bacteria</taxon>
        <taxon>Pseudomonadati</taxon>
        <taxon>Bacteroidota</taxon>
        <taxon>Flavobacteriia</taxon>
        <taxon>Flavobacteriales</taxon>
        <taxon>Weeksellaceae</taxon>
        <taxon>Chryseobacterium group</taxon>
        <taxon>Epilithonimonas</taxon>
    </lineage>
</organism>
<sequence length="267" mass="32017">MIKALFSFLMIFSFLCLSAQENDSLKGNEIQNIVFIRESKDCKKDYNEEKKLYEKQVQELNTFNFETLFDELFKLEEFHQINSDSRKILVLNLQYITITYGCGNSPYYECQHFEKNISDVVIIKLWSKNNFKKVQNFFNNKMIIPLLGMPFSSFEDNMKIQKNYLVNYKIKTLYKGTYNDLENKNQTFYYSSNQKFDENVEIKIDKNKILVGKYLNLNLNIFPTDHKNLSNVYLVKFLISDEEKNIVEKQLFYQYKNKKWITLDENI</sequence>
<feature type="chain" id="PRO_5012748415" evidence="2">
    <location>
        <begin position="20"/>
        <end position="267"/>
    </location>
</feature>
<name>A0A1M6QXT1_9FLAO</name>
<dbReference type="Proteomes" id="UP000184498">
    <property type="component" value="Unassembled WGS sequence"/>
</dbReference>
<keyword evidence="4" id="KW-1185">Reference proteome</keyword>
<accession>A0A1M6QXT1</accession>
<evidence type="ECO:0000256" key="2">
    <source>
        <dbReference type="SAM" id="SignalP"/>
    </source>
</evidence>
<proteinExistence type="predicted"/>
<evidence type="ECO:0000313" key="3">
    <source>
        <dbReference type="EMBL" id="SHK25004.1"/>
    </source>
</evidence>
<gene>
    <name evidence="3" type="ORF">SAMN05444371_1575</name>
</gene>
<dbReference type="AlphaFoldDB" id="A0A1M6QXT1"/>
<keyword evidence="2" id="KW-0732">Signal</keyword>
<evidence type="ECO:0000313" key="4">
    <source>
        <dbReference type="Proteomes" id="UP000184498"/>
    </source>
</evidence>
<keyword evidence="1" id="KW-0175">Coiled coil</keyword>
<dbReference type="STRING" id="216903.SAMN05444371_1575"/>
<protein>
    <submittedName>
        <fullName evidence="3">Uncharacterized protein</fullName>
    </submittedName>
</protein>
<evidence type="ECO:0000256" key="1">
    <source>
        <dbReference type="SAM" id="Coils"/>
    </source>
</evidence>